<keyword evidence="1" id="KW-0479">Metal-binding</keyword>
<name>A0A821XDG0_9NEOP</name>
<keyword evidence="3" id="KW-0862">Zinc</keyword>
<dbReference type="SMART" id="SM00980">
    <property type="entry name" value="THAP"/>
    <property type="match status" value="1"/>
</dbReference>
<reference evidence="10" key="1">
    <citation type="submission" date="2021-02" db="EMBL/GenBank/DDBJ databases">
        <authorList>
            <person name="Steward A R."/>
        </authorList>
    </citation>
    <scope>NUCLEOTIDE SEQUENCE</scope>
</reference>
<dbReference type="PANTHER" id="PTHR47696">
    <property type="entry name" value="THAP DOMAIN-CONTAINING PROTEIN 2"/>
    <property type="match status" value="1"/>
</dbReference>
<sequence>MAKCCILVCGARKNKKQPELTLHRFPKNEVLRKRWFQAIGERNINPGQKEWFLCSLHFEKSCFNKTLDVMRLRDNSLPSIFPYQKMSDKRKLYKCDECIRTYTNSNALENHKRVMHCIVNNATPMKSRGNKIKADTEKFETYQCPICQTNFPSKFVATKHIEVYHTKYTSAIHPVKLQDCPNCKQKNRNLALHKCDKQKNKIAVGYNITNEKQTKTKFEQYFCNLCSKVFINANKFTVHVETQHNKSVETMFFPNMTQFTLWKEHIEKLAYIQYRLCSEEINGRQFYNCINTKVTKMCTERCPSIIVVQSYPKGILARFYKTHANHKTSEYNLAREFRKYCITDFLQSIDNSNGYDPYLDFKMLLENILEAAAKIKISGLKELVEKALEMTMILNTYNEEDNSSKTNHERTKSLTDAQISEVLKQEASVTIKREHPDLDMFEPLKKKAHMVDVSPRIVNTYSLAEYPVDQQSDTDSCDDIDNKILISNFVGKQKSKPCNTKTDLDLLDDKDKEFSSFNDTYRDFVRKNLHLSSPMVTRSRGSQINSKKNSSQKNNTTKSTEADVTDNISKTSNNPTPNSKVNTVSSVNVNNSVADSVKSNNISTENVNSGLAPVVMTPAPNHFMNNNMVFVAVPYAPMNTMIPTNSTNPLFNLVGVSVPQNITVTQQTLSNNINKSSPKKETSSIKHDNANKNGKDNTGVKSTDTDDEEVNTDVYRVNTDINNSDSDVENTDTKSSATYEYEPKVIQKPSVKLEKVKKNSKIPKNIEYEVIEQDSDCNILVLKL</sequence>
<keyword evidence="11" id="KW-1185">Reference proteome</keyword>
<comment type="caution">
    <text evidence="10">The sequence shown here is derived from an EMBL/GenBank/DDBJ whole genome shotgun (WGS) entry which is preliminary data.</text>
</comment>
<dbReference type="SUPFAM" id="SSF57716">
    <property type="entry name" value="Glucocorticoid receptor-like (DNA-binding domain)"/>
    <property type="match status" value="1"/>
</dbReference>
<dbReference type="InterPro" id="IPR013087">
    <property type="entry name" value="Znf_C2H2_type"/>
</dbReference>
<feature type="domain" description="C2H2-type" evidence="8">
    <location>
        <begin position="221"/>
        <end position="249"/>
    </location>
</feature>
<organism evidence="10 11">
    <name type="scientific">Pieris macdunnoughi</name>
    <dbReference type="NCBI Taxonomy" id="345717"/>
    <lineage>
        <taxon>Eukaryota</taxon>
        <taxon>Metazoa</taxon>
        <taxon>Ecdysozoa</taxon>
        <taxon>Arthropoda</taxon>
        <taxon>Hexapoda</taxon>
        <taxon>Insecta</taxon>
        <taxon>Pterygota</taxon>
        <taxon>Neoptera</taxon>
        <taxon>Endopterygota</taxon>
        <taxon>Lepidoptera</taxon>
        <taxon>Glossata</taxon>
        <taxon>Ditrysia</taxon>
        <taxon>Papilionoidea</taxon>
        <taxon>Pieridae</taxon>
        <taxon>Pierinae</taxon>
        <taxon>Pieris</taxon>
    </lineage>
</organism>
<feature type="compositionally biased region" description="Polar residues" evidence="7">
    <location>
        <begin position="534"/>
        <end position="544"/>
    </location>
</feature>
<feature type="region of interest" description="Disordered" evidence="7">
    <location>
        <begin position="534"/>
        <end position="584"/>
    </location>
</feature>
<dbReference type="InterPro" id="IPR026521">
    <property type="entry name" value="THAP2"/>
</dbReference>
<evidence type="ECO:0000313" key="11">
    <source>
        <dbReference type="Proteomes" id="UP000663880"/>
    </source>
</evidence>
<feature type="compositionally biased region" description="Polar residues" evidence="7">
    <location>
        <begin position="566"/>
        <end position="577"/>
    </location>
</feature>
<dbReference type="PROSITE" id="PS50950">
    <property type="entry name" value="ZF_THAP"/>
    <property type="match status" value="1"/>
</dbReference>
<keyword evidence="4 6" id="KW-0238">DNA-binding</keyword>
<evidence type="ECO:0000256" key="7">
    <source>
        <dbReference type="SAM" id="MobiDB-lite"/>
    </source>
</evidence>
<dbReference type="PROSITE" id="PS00028">
    <property type="entry name" value="ZINC_FINGER_C2H2_1"/>
    <property type="match status" value="3"/>
</dbReference>
<dbReference type="AlphaFoldDB" id="A0A821XDG0"/>
<dbReference type="InterPro" id="IPR038441">
    <property type="entry name" value="THAP_Znf_sf"/>
</dbReference>
<evidence type="ECO:0000256" key="2">
    <source>
        <dbReference type="ARBA" id="ARBA00022771"/>
    </source>
</evidence>
<evidence type="ECO:0000256" key="6">
    <source>
        <dbReference type="PROSITE-ProRule" id="PRU00309"/>
    </source>
</evidence>
<feature type="compositionally biased region" description="Low complexity" evidence="7">
    <location>
        <begin position="545"/>
        <end position="559"/>
    </location>
</feature>
<evidence type="ECO:0000256" key="3">
    <source>
        <dbReference type="ARBA" id="ARBA00022833"/>
    </source>
</evidence>
<evidence type="ECO:0000256" key="1">
    <source>
        <dbReference type="ARBA" id="ARBA00022723"/>
    </source>
</evidence>
<keyword evidence="2 5" id="KW-0863">Zinc-finger</keyword>
<evidence type="ECO:0000313" key="10">
    <source>
        <dbReference type="EMBL" id="CAF4943827.1"/>
    </source>
</evidence>
<feature type="compositionally biased region" description="Basic and acidic residues" evidence="7">
    <location>
        <begin position="678"/>
        <end position="695"/>
    </location>
</feature>
<dbReference type="PANTHER" id="PTHR47696:SF2">
    <property type="entry name" value="PROVISIONAL ORTHOLOG OF THAP DOMAIN CONTAINING 1"/>
    <property type="match status" value="1"/>
</dbReference>
<evidence type="ECO:0000259" key="8">
    <source>
        <dbReference type="PROSITE" id="PS50157"/>
    </source>
</evidence>
<feature type="region of interest" description="Disordered" evidence="7">
    <location>
        <begin position="667"/>
        <end position="710"/>
    </location>
</feature>
<evidence type="ECO:0000256" key="4">
    <source>
        <dbReference type="ARBA" id="ARBA00023125"/>
    </source>
</evidence>
<dbReference type="Proteomes" id="UP000663880">
    <property type="component" value="Unassembled WGS sequence"/>
</dbReference>
<gene>
    <name evidence="10" type="ORF">PMACD_LOCUS14980</name>
</gene>
<dbReference type="SMART" id="SM00692">
    <property type="entry name" value="DM3"/>
    <property type="match status" value="1"/>
</dbReference>
<dbReference type="Gene3D" id="3.30.160.60">
    <property type="entry name" value="Classic Zinc Finger"/>
    <property type="match status" value="1"/>
</dbReference>
<dbReference type="GO" id="GO:0003677">
    <property type="term" value="F:DNA binding"/>
    <property type="evidence" value="ECO:0007669"/>
    <property type="project" value="UniProtKB-UniRule"/>
</dbReference>
<accession>A0A821XDG0</accession>
<proteinExistence type="predicted"/>
<dbReference type="Pfam" id="PF05485">
    <property type="entry name" value="THAP"/>
    <property type="match status" value="1"/>
</dbReference>
<dbReference type="InterPro" id="IPR006612">
    <property type="entry name" value="THAP_Znf"/>
</dbReference>
<dbReference type="PROSITE" id="PS50157">
    <property type="entry name" value="ZINC_FINGER_C2H2_2"/>
    <property type="match status" value="2"/>
</dbReference>
<evidence type="ECO:0000259" key="9">
    <source>
        <dbReference type="PROSITE" id="PS50950"/>
    </source>
</evidence>
<dbReference type="GO" id="GO:0008270">
    <property type="term" value="F:zinc ion binding"/>
    <property type="evidence" value="ECO:0007669"/>
    <property type="project" value="UniProtKB-KW"/>
</dbReference>
<evidence type="ECO:0000256" key="5">
    <source>
        <dbReference type="PROSITE-ProRule" id="PRU00042"/>
    </source>
</evidence>
<feature type="domain" description="THAP-type" evidence="9">
    <location>
        <begin position="1"/>
        <end position="81"/>
    </location>
</feature>
<dbReference type="EMBL" id="CAJOBZ010000068">
    <property type="protein sequence ID" value="CAF4943827.1"/>
    <property type="molecule type" value="Genomic_DNA"/>
</dbReference>
<dbReference type="OrthoDB" id="5982876at2759"/>
<dbReference type="SMART" id="SM00355">
    <property type="entry name" value="ZnF_C2H2"/>
    <property type="match status" value="3"/>
</dbReference>
<feature type="domain" description="C2H2-type" evidence="8">
    <location>
        <begin position="93"/>
        <end position="116"/>
    </location>
</feature>
<protein>
    <submittedName>
        <fullName evidence="10">Uncharacterized protein</fullName>
    </submittedName>
</protein>
<dbReference type="Gene3D" id="6.20.210.20">
    <property type="entry name" value="THAP domain"/>
    <property type="match status" value="1"/>
</dbReference>
<feature type="compositionally biased region" description="Polar residues" evidence="7">
    <location>
        <begin position="667"/>
        <end position="676"/>
    </location>
</feature>